<dbReference type="RefSeq" id="XP_066912712.1">
    <property type="nucleotide sequence ID" value="XM_067056611.1"/>
</dbReference>
<reference evidence="3" key="1">
    <citation type="submission" date="2021-01" db="UniProtKB">
        <authorList>
            <consortium name="EnsemblMetazoa"/>
        </authorList>
    </citation>
    <scope>IDENTIFICATION</scope>
</reference>
<evidence type="ECO:0000256" key="2">
    <source>
        <dbReference type="SAM" id="SignalP"/>
    </source>
</evidence>
<dbReference type="PANTHER" id="PTHR39297">
    <property type="entry name" value="CUB DOMAIN-CONTAINING PROTEIN"/>
    <property type="match status" value="1"/>
</dbReference>
<feature type="chain" id="PRO_5029445700" evidence="2">
    <location>
        <begin position="17"/>
        <end position="219"/>
    </location>
</feature>
<dbReference type="AlphaFoldDB" id="A0A7M5X656"/>
<evidence type="ECO:0000313" key="3">
    <source>
        <dbReference type="EnsemblMetazoa" id="CLYHEMP018051.1"/>
    </source>
</evidence>
<dbReference type="GeneID" id="136799987"/>
<dbReference type="PANTHER" id="PTHR39297:SF1">
    <property type="entry name" value="CUB DOMAIN-CONTAINING PROTEIN"/>
    <property type="match status" value="1"/>
</dbReference>
<organism evidence="3 4">
    <name type="scientific">Clytia hemisphaerica</name>
    <dbReference type="NCBI Taxonomy" id="252671"/>
    <lineage>
        <taxon>Eukaryota</taxon>
        <taxon>Metazoa</taxon>
        <taxon>Cnidaria</taxon>
        <taxon>Hydrozoa</taxon>
        <taxon>Hydroidolina</taxon>
        <taxon>Leptothecata</taxon>
        <taxon>Obeliida</taxon>
        <taxon>Clytiidae</taxon>
        <taxon>Clytia</taxon>
    </lineage>
</organism>
<proteinExistence type="predicted"/>
<dbReference type="OrthoDB" id="10515604at2759"/>
<dbReference type="EnsemblMetazoa" id="CLYHEMT018051.1">
    <property type="protein sequence ID" value="CLYHEMP018051.1"/>
    <property type="gene ID" value="CLYHEMG018051"/>
</dbReference>
<feature type="signal peptide" evidence="2">
    <location>
        <begin position="1"/>
        <end position="16"/>
    </location>
</feature>
<sequence>MRSILFLVFIVRFVYCKPPQFENPVIYEYEEDKVYSANGQSYNDEKPFGYLRAVLPHPPNHDRHNPVFELEDLQDRQIEMRLETSLSQKGATICIRDNDEGPDICSQGSINQCYMASKSKLKFEIYCMESCQSSDVELFVRFVPSKKNANDMWCTMRETGGYPSELIDGPPLAQIGKAPVTPAPKREGGGGTDSSGSNGRMIYPALTVMIGSLFVFFAL</sequence>
<protein>
    <submittedName>
        <fullName evidence="3">Uncharacterized protein</fullName>
    </submittedName>
</protein>
<name>A0A7M5X656_9CNID</name>
<accession>A0A7M5X656</accession>
<keyword evidence="4" id="KW-1185">Reference proteome</keyword>
<evidence type="ECO:0000256" key="1">
    <source>
        <dbReference type="SAM" id="MobiDB-lite"/>
    </source>
</evidence>
<dbReference type="Proteomes" id="UP000594262">
    <property type="component" value="Unplaced"/>
</dbReference>
<evidence type="ECO:0000313" key="4">
    <source>
        <dbReference type="Proteomes" id="UP000594262"/>
    </source>
</evidence>
<keyword evidence="2" id="KW-0732">Signal</keyword>
<feature type="region of interest" description="Disordered" evidence="1">
    <location>
        <begin position="173"/>
        <end position="196"/>
    </location>
</feature>